<protein>
    <submittedName>
        <fullName evidence="2">Gas vesicle protein</fullName>
    </submittedName>
</protein>
<dbReference type="Proteomes" id="UP001597229">
    <property type="component" value="Unassembled WGS sequence"/>
</dbReference>
<keyword evidence="3" id="KW-1185">Reference proteome</keyword>
<organism evidence="2 3">
    <name type="scientific">Nocardioides ginsengisoli</name>
    <dbReference type="NCBI Taxonomy" id="363868"/>
    <lineage>
        <taxon>Bacteria</taxon>
        <taxon>Bacillati</taxon>
        <taxon>Actinomycetota</taxon>
        <taxon>Actinomycetes</taxon>
        <taxon>Propionibacteriales</taxon>
        <taxon>Nocardioidaceae</taxon>
        <taxon>Nocardioides</taxon>
    </lineage>
</organism>
<gene>
    <name evidence="2" type="ORF">ACFQ3F_18985</name>
</gene>
<dbReference type="InterPro" id="IPR008634">
    <property type="entry name" value="Gas-vesicle_GvpO"/>
</dbReference>
<evidence type="ECO:0000313" key="2">
    <source>
        <dbReference type="EMBL" id="MFD1249893.1"/>
    </source>
</evidence>
<name>A0ABW3W5V2_9ACTN</name>
<evidence type="ECO:0000256" key="1">
    <source>
        <dbReference type="SAM" id="MobiDB-lite"/>
    </source>
</evidence>
<sequence>MADAERAPERAPERTPERAEKRPAAKAPAAKRTQPRPSRISGAEAALRGAQQLAALTGRTFEGIVGFAKDGDGWSVEVELLEMRRIPDTTDVLGVYELDLDRTGDLVGYRRVDRYLRGAAGEGER</sequence>
<proteinExistence type="predicted"/>
<evidence type="ECO:0000313" key="3">
    <source>
        <dbReference type="Proteomes" id="UP001597229"/>
    </source>
</evidence>
<comment type="caution">
    <text evidence="2">The sequence shown here is derived from an EMBL/GenBank/DDBJ whole genome shotgun (WGS) entry which is preliminary data.</text>
</comment>
<reference evidence="3" key="1">
    <citation type="journal article" date="2019" name="Int. J. Syst. Evol. Microbiol.">
        <title>The Global Catalogue of Microorganisms (GCM) 10K type strain sequencing project: providing services to taxonomists for standard genome sequencing and annotation.</title>
        <authorList>
            <consortium name="The Broad Institute Genomics Platform"/>
            <consortium name="The Broad Institute Genome Sequencing Center for Infectious Disease"/>
            <person name="Wu L."/>
            <person name="Ma J."/>
        </authorList>
    </citation>
    <scope>NUCLEOTIDE SEQUENCE [LARGE SCALE GENOMIC DNA]</scope>
    <source>
        <strain evidence="3">CCUG 52478</strain>
    </source>
</reference>
<feature type="compositionally biased region" description="Basic and acidic residues" evidence="1">
    <location>
        <begin position="1"/>
        <end position="23"/>
    </location>
</feature>
<dbReference type="Pfam" id="PF05800">
    <property type="entry name" value="GvpO"/>
    <property type="match status" value="1"/>
</dbReference>
<accession>A0ABW3W5V2</accession>
<dbReference type="RefSeq" id="WP_367921073.1">
    <property type="nucleotide sequence ID" value="NZ_BAABAC010000040.1"/>
</dbReference>
<dbReference type="PIRSF" id="PIRSF028743">
    <property type="entry name" value="GvpO_protein"/>
    <property type="match status" value="1"/>
</dbReference>
<dbReference type="EMBL" id="JBHTLX010000023">
    <property type="protein sequence ID" value="MFD1249893.1"/>
    <property type="molecule type" value="Genomic_DNA"/>
</dbReference>
<feature type="region of interest" description="Disordered" evidence="1">
    <location>
        <begin position="1"/>
        <end position="43"/>
    </location>
</feature>